<feature type="active site" description="Charge relay system" evidence="13 14">
    <location>
        <position position="197"/>
    </location>
</feature>
<feature type="region of interest" description="Disordered" evidence="15">
    <location>
        <begin position="792"/>
        <end position="866"/>
    </location>
</feature>
<comment type="caution">
    <text evidence="19">The sequence shown here is derived from an EMBL/GenBank/DDBJ whole genome shotgun (WGS) entry which is preliminary data.</text>
</comment>
<dbReference type="InterPro" id="IPR002884">
    <property type="entry name" value="P_dom"/>
</dbReference>
<evidence type="ECO:0000256" key="4">
    <source>
        <dbReference type="ARBA" id="ARBA00022692"/>
    </source>
</evidence>
<dbReference type="EMBL" id="WIUZ02000001">
    <property type="protein sequence ID" value="KAF9792174.1"/>
    <property type="molecule type" value="Genomic_DNA"/>
</dbReference>
<dbReference type="InterPro" id="IPR015500">
    <property type="entry name" value="Peptidase_S8_subtilisin-rel"/>
</dbReference>
<evidence type="ECO:0000256" key="7">
    <source>
        <dbReference type="ARBA" id="ARBA00022825"/>
    </source>
</evidence>
<evidence type="ECO:0000256" key="15">
    <source>
        <dbReference type="SAM" id="MobiDB-lite"/>
    </source>
</evidence>
<keyword evidence="10 16" id="KW-0472">Membrane</keyword>
<evidence type="ECO:0000256" key="6">
    <source>
        <dbReference type="ARBA" id="ARBA00022801"/>
    </source>
</evidence>
<evidence type="ECO:0000256" key="1">
    <source>
        <dbReference type="ARBA" id="ARBA00004370"/>
    </source>
</evidence>
<keyword evidence="11" id="KW-0865">Zymogen</keyword>
<reference evidence="19" key="1">
    <citation type="journal article" date="2020" name="Nat. Commun.">
        <title>Large-scale genome sequencing of mycorrhizal fungi provides insights into the early evolution of symbiotic traits.</title>
        <authorList>
            <person name="Miyauchi S."/>
            <person name="Kiss E."/>
            <person name="Kuo A."/>
            <person name="Drula E."/>
            <person name="Kohler A."/>
            <person name="Sanchez-Garcia M."/>
            <person name="Morin E."/>
            <person name="Andreopoulos B."/>
            <person name="Barry K.W."/>
            <person name="Bonito G."/>
            <person name="Buee M."/>
            <person name="Carver A."/>
            <person name="Chen C."/>
            <person name="Cichocki N."/>
            <person name="Clum A."/>
            <person name="Culley D."/>
            <person name="Crous P.W."/>
            <person name="Fauchery L."/>
            <person name="Girlanda M."/>
            <person name="Hayes R.D."/>
            <person name="Keri Z."/>
            <person name="LaButti K."/>
            <person name="Lipzen A."/>
            <person name="Lombard V."/>
            <person name="Magnuson J."/>
            <person name="Maillard F."/>
            <person name="Murat C."/>
            <person name="Nolan M."/>
            <person name="Ohm R.A."/>
            <person name="Pangilinan J."/>
            <person name="Pereira M.F."/>
            <person name="Perotto S."/>
            <person name="Peter M."/>
            <person name="Pfister S."/>
            <person name="Riley R."/>
            <person name="Sitrit Y."/>
            <person name="Stielow J.B."/>
            <person name="Szollosi G."/>
            <person name="Zifcakova L."/>
            <person name="Stursova M."/>
            <person name="Spatafora J.W."/>
            <person name="Tedersoo L."/>
            <person name="Vaario L.M."/>
            <person name="Yamada A."/>
            <person name="Yan M."/>
            <person name="Wang P."/>
            <person name="Xu J."/>
            <person name="Bruns T."/>
            <person name="Baldrian P."/>
            <person name="Vilgalys R."/>
            <person name="Dunand C."/>
            <person name="Henrissat B."/>
            <person name="Grigoriev I.V."/>
            <person name="Hibbett D."/>
            <person name="Nagy L.G."/>
            <person name="Martin F.M."/>
        </authorList>
    </citation>
    <scope>NUCLEOTIDE SEQUENCE</scope>
    <source>
        <strain evidence="19">UH-Tt-Lm1</strain>
    </source>
</reference>
<dbReference type="PANTHER" id="PTHR42884:SF14">
    <property type="entry name" value="NEUROENDOCRINE CONVERTASE 1"/>
    <property type="match status" value="1"/>
</dbReference>
<dbReference type="PROSITE" id="PS51829">
    <property type="entry name" value="P_HOMO_B"/>
    <property type="match status" value="1"/>
</dbReference>
<evidence type="ECO:0000259" key="18">
    <source>
        <dbReference type="PROSITE" id="PS51829"/>
    </source>
</evidence>
<dbReference type="OrthoDB" id="300641at2759"/>
<organism evidence="19 20">
    <name type="scientific">Thelephora terrestris</name>
    <dbReference type="NCBI Taxonomy" id="56493"/>
    <lineage>
        <taxon>Eukaryota</taxon>
        <taxon>Fungi</taxon>
        <taxon>Dikarya</taxon>
        <taxon>Basidiomycota</taxon>
        <taxon>Agaricomycotina</taxon>
        <taxon>Agaricomycetes</taxon>
        <taxon>Thelephorales</taxon>
        <taxon>Thelephoraceae</taxon>
        <taxon>Thelephora</taxon>
    </lineage>
</organism>
<keyword evidence="3 14" id="KW-0645">Protease</keyword>
<keyword evidence="4 16" id="KW-0812">Transmembrane</keyword>
<dbReference type="CDD" id="cd04059">
    <property type="entry name" value="Peptidases_S8_Protein_convertases_Kexins_Furin-like"/>
    <property type="match status" value="1"/>
</dbReference>
<dbReference type="PROSITE" id="PS00137">
    <property type="entry name" value="SUBTILASE_HIS"/>
    <property type="match status" value="1"/>
</dbReference>
<dbReference type="AlphaFoldDB" id="A0A9P6HP26"/>
<name>A0A9P6HP26_9AGAM</name>
<comment type="similarity">
    <text evidence="2">Belongs to the peptidase S8 family. Furin subfamily.</text>
</comment>
<evidence type="ECO:0000256" key="16">
    <source>
        <dbReference type="SAM" id="Phobius"/>
    </source>
</evidence>
<evidence type="ECO:0000256" key="2">
    <source>
        <dbReference type="ARBA" id="ARBA00005325"/>
    </source>
</evidence>
<dbReference type="GO" id="GO:0004252">
    <property type="term" value="F:serine-type endopeptidase activity"/>
    <property type="evidence" value="ECO:0007669"/>
    <property type="project" value="UniProtKB-UniRule"/>
</dbReference>
<keyword evidence="9 16" id="KW-1133">Transmembrane helix</keyword>
<dbReference type="Gene3D" id="2.60.120.260">
    <property type="entry name" value="Galactose-binding domain-like"/>
    <property type="match status" value="1"/>
</dbReference>
<feature type="active site" description="Charge relay system" evidence="13 14">
    <location>
        <position position="235"/>
    </location>
</feature>
<reference evidence="19" key="2">
    <citation type="submission" date="2020-11" db="EMBL/GenBank/DDBJ databases">
        <authorList>
            <consortium name="DOE Joint Genome Institute"/>
            <person name="Kuo A."/>
            <person name="Miyauchi S."/>
            <person name="Kiss E."/>
            <person name="Drula E."/>
            <person name="Kohler A."/>
            <person name="Sanchez-Garcia M."/>
            <person name="Andreopoulos B."/>
            <person name="Barry K.W."/>
            <person name="Bonito G."/>
            <person name="Buee M."/>
            <person name="Carver A."/>
            <person name="Chen C."/>
            <person name="Cichocki N."/>
            <person name="Clum A."/>
            <person name="Culley D."/>
            <person name="Crous P.W."/>
            <person name="Fauchery L."/>
            <person name="Girlanda M."/>
            <person name="Hayes R."/>
            <person name="Keri Z."/>
            <person name="Labutti K."/>
            <person name="Lipzen A."/>
            <person name="Lombard V."/>
            <person name="Magnuson J."/>
            <person name="Maillard F."/>
            <person name="Morin E."/>
            <person name="Murat C."/>
            <person name="Nolan M."/>
            <person name="Ohm R."/>
            <person name="Pangilinan J."/>
            <person name="Pereira M."/>
            <person name="Perotto S."/>
            <person name="Peter M."/>
            <person name="Riley R."/>
            <person name="Sitrit Y."/>
            <person name="Stielow B."/>
            <person name="Szollosi G."/>
            <person name="Zifcakova L."/>
            <person name="Stursova M."/>
            <person name="Spatafora J.W."/>
            <person name="Tedersoo L."/>
            <person name="Vaario L.-M."/>
            <person name="Yamada A."/>
            <person name="Yan M."/>
            <person name="Wang P."/>
            <person name="Xu J."/>
            <person name="Bruns T."/>
            <person name="Baldrian P."/>
            <person name="Vilgalys R."/>
            <person name="Henrissat B."/>
            <person name="Grigoriev I.V."/>
            <person name="Hibbett D."/>
            <person name="Nagy L.G."/>
            <person name="Martin F.M."/>
        </authorList>
    </citation>
    <scope>NUCLEOTIDE SEQUENCE</scope>
    <source>
        <strain evidence="19">UH-Tt-Lm1</strain>
    </source>
</reference>
<feature type="domain" description="P/Homo B" evidence="18">
    <location>
        <begin position="482"/>
        <end position="628"/>
    </location>
</feature>
<dbReference type="FunFam" id="2.60.120.260:FF:000026">
    <property type="entry name" value="proprotein convertase subtilisin/kexin type 7"/>
    <property type="match status" value="1"/>
</dbReference>
<dbReference type="Proteomes" id="UP000736335">
    <property type="component" value="Unassembled WGS sequence"/>
</dbReference>
<dbReference type="FunFam" id="3.40.50.200:FF:000005">
    <property type="entry name" value="Proprotein convertase subtilisin/kexin type 7"/>
    <property type="match status" value="1"/>
</dbReference>
<dbReference type="PROSITE" id="PS00136">
    <property type="entry name" value="SUBTILASE_ASP"/>
    <property type="match status" value="1"/>
</dbReference>
<sequence length="866" mass="94563">MRLPLALILLLSHSFVLGARPTKRYYHTHDYYVLEHDPHGGAPLEECARALGVEVVEQAGELVNHWLVRIPKHMQRRDGVDVVLSSFESLQSLALENSSLSARSTLSLRARELSSSIRWLDRQELRQRVKRAPPPIQPDPDSPDPVKVVAERLDIQDPTFPQQWHLVNTQYPEHSMNVTGLWDLGFTGKDVISALVDDGLDYEHPDIAANFWAKGSHDFNDHEDLPTPKLFDDHHGTRCAGQIGAVKNDVCGVGIAWDSKIAGVRILSGPITDVDEAASLNFGFQETSIFSCSWGPPDDGKSMEAPGYLIEKAIVNGITNGRGGKGSIFVYASGNGASHGDQCNFDGYTNSIYSVTVAAVDHQGLHPYYSEACAANLIVAYSSGGGENIVTTDIHGKCSFGHGGTSAAAPNAAAVFALALGVRPELTWRDIQHVAIRTSRVVNPDDPDWDYTAAGRPFSYKYGYGVLDGYTYVMEAQKWELVKPQAWIHLPAVQLAGGAMNANFEMNGGEPIVPGGVSSQITVTEDTLKEHNFDILEHVTVRVWIQHSKRGDVSVELVSPNGIKSMLAAPRSGDTADTGFPGWRFMSVKHWDEYPVGDWTIRVFDNEDPMHDGKFLGWTMSLWGSVIDPAEAKEYIVPQVEHTLPPDYEAENPDLSTTTKILPKPTDHLPGDHDQAEGEATKPAFSQPTKLPEPTTGTPTSTTPTATGTMVPTVDEGLTSPLSNLFGEKGWIFGAGAVVLLFGIGVGIFFWRRAARRRQNYTSLPGEEVAMGTMRQGPGGRTRELYDAFGEVSDDEDDVDESTGLHTGHDPRDGLGFHAGFLEDDDPQSAGTPYVGAAPYRDDPVDQGRRNSPGTDESWEHASQIR</sequence>
<feature type="region of interest" description="Disordered" evidence="15">
    <location>
        <begin position="645"/>
        <end position="712"/>
    </location>
</feature>
<evidence type="ECO:0000256" key="13">
    <source>
        <dbReference type="PIRSR" id="PIRSR615500-1"/>
    </source>
</evidence>
<feature type="compositionally biased region" description="Basic and acidic residues" evidence="15">
    <location>
        <begin position="665"/>
        <end position="680"/>
    </location>
</feature>
<feature type="compositionally biased region" description="Basic and acidic residues" evidence="15">
    <location>
        <begin position="840"/>
        <end position="849"/>
    </location>
</feature>
<dbReference type="PRINTS" id="PR00723">
    <property type="entry name" value="SUBTILISIN"/>
</dbReference>
<comment type="subcellular location">
    <subcellularLocation>
        <location evidence="1">Membrane</location>
    </subcellularLocation>
</comment>
<evidence type="ECO:0000256" key="14">
    <source>
        <dbReference type="PROSITE-ProRule" id="PRU01240"/>
    </source>
</evidence>
<dbReference type="InterPro" id="IPR036852">
    <property type="entry name" value="Peptidase_S8/S53_dom_sf"/>
</dbReference>
<dbReference type="InterPro" id="IPR034182">
    <property type="entry name" value="Kexin/furin"/>
</dbReference>
<dbReference type="PROSITE" id="PS00138">
    <property type="entry name" value="SUBTILASE_SER"/>
    <property type="match status" value="1"/>
</dbReference>
<evidence type="ECO:0000256" key="8">
    <source>
        <dbReference type="ARBA" id="ARBA00022837"/>
    </source>
</evidence>
<evidence type="ECO:0000256" key="11">
    <source>
        <dbReference type="ARBA" id="ARBA00023145"/>
    </source>
</evidence>
<dbReference type="InterPro" id="IPR023827">
    <property type="entry name" value="Peptidase_S8_Asp-AS"/>
</dbReference>
<protein>
    <submittedName>
        <fullName evidence="19">Peptidase S8/S53 domain-containing protein</fullName>
    </submittedName>
</protein>
<keyword evidence="20" id="KW-1185">Reference proteome</keyword>
<dbReference type="Gene3D" id="3.40.50.200">
    <property type="entry name" value="Peptidase S8/S53 domain"/>
    <property type="match status" value="1"/>
</dbReference>
<feature type="active site" description="Charge relay system" evidence="13 14">
    <location>
        <position position="406"/>
    </location>
</feature>
<keyword evidence="6 14" id="KW-0378">Hydrolase</keyword>
<dbReference type="InterPro" id="IPR008979">
    <property type="entry name" value="Galactose-bd-like_sf"/>
</dbReference>
<keyword evidence="5 17" id="KW-0732">Signal</keyword>
<dbReference type="GO" id="GO:0000139">
    <property type="term" value="C:Golgi membrane"/>
    <property type="evidence" value="ECO:0007669"/>
    <property type="project" value="TreeGrafter"/>
</dbReference>
<proteinExistence type="inferred from homology"/>
<feature type="transmembrane region" description="Helical" evidence="16">
    <location>
        <begin position="730"/>
        <end position="751"/>
    </location>
</feature>
<dbReference type="InterPro" id="IPR023828">
    <property type="entry name" value="Peptidase_S8_Ser-AS"/>
</dbReference>
<accession>A0A9P6HP26</accession>
<evidence type="ECO:0000256" key="10">
    <source>
        <dbReference type="ARBA" id="ARBA00023136"/>
    </source>
</evidence>
<dbReference type="InterPro" id="IPR000209">
    <property type="entry name" value="Peptidase_S8/S53_dom"/>
</dbReference>
<dbReference type="SUPFAM" id="SSF52743">
    <property type="entry name" value="Subtilisin-like"/>
    <property type="match status" value="1"/>
</dbReference>
<dbReference type="InterPro" id="IPR022398">
    <property type="entry name" value="Peptidase_S8_His-AS"/>
</dbReference>
<feature type="chain" id="PRO_5040113935" evidence="17">
    <location>
        <begin position="19"/>
        <end position="866"/>
    </location>
</feature>
<evidence type="ECO:0000256" key="12">
    <source>
        <dbReference type="ARBA" id="ARBA00023180"/>
    </source>
</evidence>
<dbReference type="PROSITE" id="PS51892">
    <property type="entry name" value="SUBTILASE"/>
    <property type="match status" value="1"/>
</dbReference>
<gene>
    <name evidence="19" type="ORF">BJ322DRAFT_1027569</name>
</gene>
<dbReference type="Pfam" id="PF01483">
    <property type="entry name" value="P_proprotein"/>
    <property type="match status" value="1"/>
</dbReference>
<keyword evidence="7 14" id="KW-0720">Serine protease</keyword>
<dbReference type="GO" id="GO:0016485">
    <property type="term" value="P:protein processing"/>
    <property type="evidence" value="ECO:0007669"/>
    <property type="project" value="TreeGrafter"/>
</dbReference>
<evidence type="ECO:0000313" key="20">
    <source>
        <dbReference type="Proteomes" id="UP000736335"/>
    </source>
</evidence>
<evidence type="ECO:0000256" key="5">
    <source>
        <dbReference type="ARBA" id="ARBA00022729"/>
    </source>
</evidence>
<dbReference type="PANTHER" id="PTHR42884">
    <property type="entry name" value="PROPROTEIN CONVERTASE SUBTILISIN/KEXIN-RELATED"/>
    <property type="match status" value="1"/>
</dbReference>
<evidence type="ECO:0000256" key="9">
    <source>
        <dbReference type="ARBA" id="ARBA00022989"/>
    </source>
</evidence>
<feature type="compositionally biased region" description="Low complexity" evidence="15">
    <location>
        <begin position="692"/>
        <end position="712"/>
    </location>
</feature>
<dbReference type="SUPFAM" id="SSF49785">
    <property type="entry name" value="Galactose-binding domain-like"/>
    <property type="match status" value="1"/>
</dbReference>
<dbReference type="Pfam" id="PF00082">
    <property type="entry name" value="Peptidase_S8"/>
    <property type="match status" value="1"/>
</dbReference>
<keyword evidence="8" id="KW-0106">Calcium</keyword>
<feature type="compositionally biased region" description="Acidic residues" evidence="15">
    <location>
        <begin position="792"/>
        <end position="801"/>
    </location>
</feature>
<evidence type="ECO:0000313" key="19">
    <source>
        <dbReference type="EMBL" id="KAF9792174.1"/>
    </source>
</evidence>
<keyword evidence="12" id="KW-0325">Glycoprotein</keyword>
<dbReference type="GO" id="GO:0007323">
    <property type="term" value="P:peptide pheromone maturation"/>
    <property type="evidence" value="ECO:0007669"/>
    <property type="project" value="UniProtKB-ARBA"/>
</dbReference>
<evidence type="ECO:0000256" key="17">
    <source>
        <dbReference type="SAM" id="SignalP"/>
    </source>
</evidence>
<feature type="signal peptide" evidence="17">
    <location>
        <begin position="1"/>
        <end position="18"/>
    </location>
</feature>
<evidence type="ECO:0000256" key="3">
    <source>
        <dbReference type="ARBA" id="ARBA00022670"/>
    </source>
</evidence>
<dbReference type="GO" id="GO:0005802">
    <property type="term" value="C:trans-Golgi network"/>
    <property type="evidence" value="ECO:0007669"/>
    <property type="project" value="TreeGrafter"/>
</dbReference>